<comment type="subcellular location">
    <subcellularLocation>
        <location evidence="1 4">Nucleus</location>
    </subcellularLocation>
</comment>
<dbReference type="Pfam" id="PF08295">
    <property type="entry name" value="Sin3_corepress"/>
    <property type="match status" value="1"/>
</dbReference>
<dbReference type="EMBL" id="HG001637">
    <property type="protein sequence ID" value="CDF33229.1"/>
    <property type="molecule type" value="Genomic_DNA"/>
</dbReference>
<name>R7Q5C5_CHOCR</name>
<dbReference type="KEGG" id="ccp:CHC_T00001919001"/>
<organism evidence="7 8">
    <name type="scientific">Chondrus crispus</name>
    <name type="common">Carrageen Irish moss</name>
    <name type="synonym">Polymorpha crispa</name>
    <dbReference type="NCBI Taxonomy" id="2769"/>
    <lineage>
        <taxon>Eukaryota</taxon>
        <taxon>Rhodophyta</taxon>
        <taxon>Florideophyceae</taxon>
        <taxon>Rhodymeniophycidae</taxon>
        <taxon>Gigartinales</taxon>
        <taxon>Gigartinaceae</taxon>
        <taxon>Chondrus</taxon>
    </lineage>
</organism>
<dbReference type="Gramene" id="CDF33229">
    <property type="protein sequence ID" value="CDF33229"/>
    <property type="gene ID" value="CHC_T00001919001"/>
</dbReference>
<dbReference type="SMART" id="SM00761">
    <property type="entry name" value="HDAC_interact"/>
    <property type="match status" value="1"/>
</dbReference>
<accession>R7Q5C5</accession>
<feature type="region of interest" description="Disordered" evidence="5">
    <location>
        <begin position="434"/>
        <end position="455"/>
    </location>
</feature>
<dbReference type="PhylomeDB" id="R7Q5C5"/>
<dbReference type="Proteomes" id="UP000012073">
    <property type="component" value="Unassembled WGS sequence"/>
</dbReference>
<dbReference type="SUPFAM" id="SSF47762">
    <property type="entry name" value="PAH2 domain"/>
    <property type="match status" value="3"/>
</dbReference>
<feature type="compositionally biased region" description="Basic and acidic residues" evidence="5">
    <location>
        <begin position="1191"/>
        <end position="1211"/>
    </location>
</feature>
<gene>
    <name evidence="7" type="ORF">CHC_T00001919001</name>
</gene>
<feature type="compositionally biased region" description="Polar residues" evidence="5">
    <location>
        <begin position="439"/>
        <end position="451"/>
    </location>
</feature>
<dbReference type="InterPro" id="IPR013194">
    <property type="entry name" value="HDAC_interact_dom"/>
</dbReference>
<evidence type="ECO:0000256" key="3">
    <source>
        <dbReference type="ARBA" id="ARBA00023242"/>
    </source>
</evidence>
<dbReference type="GO" id="GO:0000118">
    <property type="term" value="C:histone deacetylase complex"/>
    <property type="evidence" value="ECO:0007669"/>
    <property type="project" value="TreeGrafter"/>
</dbReference>
<dbReference type="PROSITE" id="PS51477">
    <property type="entry name" value="PAH"/>
    <property type="match status" value="2"/>
</dbReference>
<dbReference type="GO" id="GO:0000785">
    <property type="term" value="C:chromatin"/>
    <property type="evidence" value="ECO:0007669"/>
    <property type="project" value="TreeGrafter"/>
</dbReference>
<feature type="region of interest" description="Disordered" evidence="5">
    <location>
        <begin position="141"/>
        <end position="215"/>
    </location>
</feature>
<dbReference type="RefSeq" id="XP_005713032.1">
    <property type="nucleotide sequence ID" value="XM_005712975.1"/>
</dbReference>
<dbReference type="Pfam" id="PF16879">
    <property type="entry name" value="Sin3a_C"/>
    <property type="match status" value="1"/>
</dbReference>
<dbReference type="GO" id="GO:0003714">
    <property type="term" value="F:transcription corepressor activity"/>
    <property type="evidence" value="ECO:0007669"/>
    <property type="project" value="InterPro"/>
</dbReference>
<dbReference type="Pfam" id="PF02671">
    <property type="entry name" value="PAH"/>
    <property type="match status" value="2"/>
</dbReference>
<evidence type="ECO:0000313" key="8">
    <source>
        <dbReference type="Proteomes" id="UP000012073"/>
    </source>
</evidence>
<keyword evidence="2" id="KW-0678">Repressor</keyword>
<dbReference type="InterPro" id="IPR031693">
    <property type="entry name" value="Sin3_C"/>
</dbReference>
<evidence type="ECO:0000313" key="7">
    <source>
        <dbReference type="EMBL" id="CDF33229.1"/>
    </source>
</evidence>
<dbReference type="InterPro" id="IPR039774">
    <property type="entry name" value="Sin3-like"/>
</dbReference>
<dbReference type="PANTHER" id="PTHR12346">
    <property type="entry name" value="SIN3B-RELATED"/>
    <property type="match status" value="1"/>
</dbReference>
<evidence type="ECO:0000256" key="2">
    <source>
        <dbReference type="ARBA" id="ARBA00022491"/>
    </source>
</evidence>
<evidence type="ECO:0000256" key="1">
    <source>
        <dbReference type="ARBA" id="ARBA00004123"/>
    </source>
</evidence>
<dbReference type="AlphaFoldDB" id="R7Q5C5"/>
<dbReference type="InterPro" id="IPR003822">
    <property type="entry name" value="PAH"/>
</dbReference>
<feature type="region of interest" description="Disordered" evidence="5">
    <location>
        <begin position="1190"/>
        <end position="1243"/>
    </location>
</feature>
<dbReference type="Gene3D" id="1.20.1160.11">
    <property type="entry name" value="Paired amphipathic helix"/>
    <property type="match status" value="3"/>
</dbReference>
<feature type="region of interest" description="Disordered" evidence="5">
    <location>
        <begin position="323"/>
        <end position="364"/>
    </location>
</feature>
<evidence type="ECO:0000256" key="5">
    <source>
        <dbReference type="SAM" id="MobiDB-lite"/>
    </source>
</evidence>
<feature type="compositionally biased region" description="Basic and acidic residues" evidence="5">
    <location>
        <begin position="1084"/>
        <end position="1094"/>
    </location>
</feature>
<feature type="domain" description="Histone deacetylase interacting" evidence="6">
    <location>
        <begin position="477"/>
        <end position="576"/>
    </location>
</feature>
<protein>
    <recommendedName>
        <fullName evidence="6">Histone deacetylase interacting domain-containing protein</fullName>
    </recommendedName>
</protein>
<dbReference type="FunFam" id="1.20.1160.11:FF:000001">
    <property type="entry name" value="Paired amphipathic helix protein Sin3"/>
    <property type="match status" value="1"/>
</dbReference>
<dbReference type="GeneID" id="17320744"/>
<keyword evidence="3 4" id="KW-0539">Nucleus</keyword>
<dbReference type="OMA" id="WIRARHE"/>
<evidence type="ECO:0000256" key="4">
    <source>
        <dbReference type="PROSITE-ProRule" id="PRU00810"/>
    </source>
</evidence>
<dbReference type="InterPro" id="IPR036600">
    <property type="entry name" value="PAH_sf"/>
</dbReference>
<feature type="compositionally biased region" description="Basic and acidic residues" evidence="5">
    <location>
        <begin position="1"/>
        <end position="10"/>
    </location>
</feature>
<feature type="region of interest" description="Disordered" evidence="5">
    <location>
        <begin position="1081"/>
        <end position="1103"/>
    </location>
</feature>
<dbReference type="OrthoDB" id="10265969at2759"/>
<sequence>MAQTEQDKPAQARNGNRQPLPALPAEPQDGLERRPLKVEDALAYLEKVKTQFKEQVDVYNQFLDIMKEFKAQSIDTTEVIRRVSNLFRGHMDLILGFNTFLPPGYKIKVTKDKATGVVNTGFDGPEGFSQLPTFLSGSIAAPSPIAGGRNGNAVSSPKRKDSKSKSSAKLQTSRSGQAVPGQAIDPMDKDASGGAPVAARGSAPAKTASVSRQNGANGLHADASALQQEATTQAHLLQAERSFSPGPEKAQEFDRAIEFVTTIKERFSDDPDTFNKFLNALSRFRDKQTSIREVFDVVACLFGPHKDLLLKFQEFLPAISRGSLDKPMRSRPPTTPLDRAYSGKTATGPSRRGPGGLSRNRRPRDMQFFEDLKASLGLGKSDVYIDFIKCLSLFTQKIVTKDELQSLTAGILQDYPHANALFLQYLEAICGSGDETTDEGNQASSSVSSEEAPTPLDAARHARYLKKTVSETGGEFGVEKLVSYSKLPPDFPAFPCAGRSVMERRTLNDAWVSGTSGSEDYSFKFMRKNQNEDNLFRCEDDRYELDMVIATNASTIQKLQTIVGSMSRLPQAEKKRHQLAEGALSPINFSAIQRIYGEKGAEVVEEVKLNPAQAAPFVVERLRSKNTEWIRARHEMNRAWREVGERNYHRSLDHRSVHFKHVDKKELSTKNLLADLLEPTTSLQARDAEMTKARGYPVPHGGGGANDRSLAFKAVKEAAQRVSRLEPPHLDLCFEECRIHRLAFDVVRDRIESETSSSSEAKRIVGEFQRLLSRFFRLDFTDDGCKRAERDFCRRRGEKHDGCNSAERESNMVEEEAMVMYGDDSLYLMFRMYHLLFERLMEGLKLARKQIADRTKRESMNKAGAARVGGRSHIPTLLTSPASLIMNFPSAQEKEHSFCVGPQHATADEIFEEWLEPLRQFLSTNKADVVNRYEEKCRVLLGAGSYCLLTLDKTVAKTSKQVGSALSGDAVAEYGTVWMFHALADRIKESTQNCAKLSWSCMEKQYAACAVAQIGKTRGSGANMMRFTSHYRDEQMNEFVIYAVGHTNDEVAGKSKTQTASVDLKELYKTCTDMLEENMAQAKESGDGEWRQRGDSTSLRKRSRVSDDSFVRFAGSEKQVRKRAKGMKLRRGGDVIWKATAKKRIKAVEGTCDYMENVNRKRKLWSNTADAKEVNEQCVWGRVVRRKRLAKEKEEKEIEEREKEEEKEKENASVAKASGAGIAESSGDKEAGEVAEKDKMSDS</sequence>
<feature type="region of interest" description="Disordered" evidence="5">
    <location>
        <begin position="1"/>
        <end position="32"/>
    </location>
</feature>
<proteinExistence type="predicted"/>
<dbReference type="GO" id="GO:0000122">
    <property type="term" value="P:negative regulation of transcription by RNA polymerase II"/>
    <property type="evidence" value="ECO:0007669"/>
    <property type="project" value="TreeGrafter"/>
</dbReference>
<keyword evidence="8" id="KW-1185">Reference proteome</keyword>
<dbReference type="STRING" id="2769.R7Q5C5"/>
<evidence type="ECO:0000259" key="6">
    <source>
        <dbReference type="SMART" id="SM00761"/>
    </source>
</evidence>
<feature type="compositionally biased region" description="Basic and acidic residues" evidence="5">
    <location>
        <begin position="1226"/>
        <end position="1243"/>
    </location>
</feature>
<dbReference type="PANTHER" id="PTHR12346:SF0">
    <property type="entry name" value="SIN3A, ISOFORM G"/>
    <property type="match status" value="1"/>
</dbReference>
<reference evidence="8" key="1">
    <citation type="journal article" date="2013" name="Proc. Natl. Acad. Sci. U.S.A.">
        <title>Genome structure and metabolic features in the red seaweed Chondrus crispus shed light on evolution of the Archaeplastida.</title>
        <authorList>
            <person name="Collen J."/>
            <person name="Porcel B."/>
            <person name="Carre W."/>
            <person name="Ball S.G."/>
            <person name="Chaparro C."/>
            <person name="Tonon T."/>
            <person name="Barbeyron T."/>
            <person name="Michel G."/>
            <person name="Noel B."/>
            <person name="Valentin K."/>
            <person name="Elias M."/>
            <person name="Artiguenave F."/>
            <person name="Arun A."/>
            <person name="Aury J.M."/>
            <person name="Barbosa-Neto J.F."/>
            <person name="Bothwell J.H."/>
            <person name="Bouget F.Y."/>
            <person name="Brillet L."/>
            <person name="Cabello-Hurtado F."/>
            <person name="Capella-Gutierrez S."/>
            <person name="Charrier B."/>
            <person name="Cladiere L."/>
            <person name="Cock J.M."/>
            <person name="Coelho S.M."/>
            <person name="Colleoni C."/>
            <person name="Czjzek M."/>
            <person name="Da Silva C."/>
            <person name="Delage L."/>
            <person name="Denoeud F."/>
            <person name="Deschamps P."/>
            <person name="Dittami S.M."/>
            <person name="Gabaldon T."/>
            <person name="Gachon C.M."/>
            <person name="Groisillier A."/>
            <person name="Herve C."/>
            <person name="Jabbari K."/>
            <person name="Katinka M."/>
            <person name="Kloareg B."/>
            <person name="Kowalczyk N."/>
            <person name="Labadie K."/>
            <person name="Leblanc C."/>
            <person name="Lopez P.J."/>
            <person name="McLachlan D.H."/>
            <person name="Meslet-Cladiere L."/>
            <person name="Moustafa A."/>
            <person name="Nehr Z."/>
            <person name="Nyvall Collen P."/>
            <person name="Panaud O."/>
            <person name="Partensky F."/>
            <person name="Poulain J."/>
            <person name="Rensing S.A."/>
            <person name="Rousvoal S."/>
            <person name="Samson G."/>
            <person name="Symeonidi A."/>
            <person name="Weissenbach J."/>
            <person name="Zambounis A."/>
            <person name="Wincker P."/>
            <person name="Boyen C."/>
        </authorList>
    </citation>
    <scope>NUCLEOTIDE SEQUENCE [LARGE SCALE GENOMIC DNA]</scope>
    <source>
        <strain evidence="8">cv. Stackhouse</strain>
    </source>
</reference>